<evidence type="ECO:0000256" key="4">
    <source>
        <dbReference type="ARBA" id="ARBA00022481"/>
    </source>
</evidence>
<organism evidence="13 14">
    <name type="scientific">Candidatus Thiodiazotropha taylori</name>
    <dbReference type="NCBI Taxonomy" id="2792791"/>
    <lineage>
        <taxon>Bacteria</taxon>
        <taxon>Pseudomonadati</taxon>
        <taxon>Pseudomonadota</taxon>
        <taxon>Gammaproteobacteria</taxon>
        <taxon>Chromatiales</taxon>
        <taxon>Sedimenticolaceae</taxon>
        <taxon>Candidatus Thiodiazotropha</taxon>
    </lineage>
</organism>
<evidence type="ECO:0000256" key="10">
    <source>
        <dbReference type="ARBA" id="ARBA00030775"/>
    </source>
</evidence>
<dbReference type="GO" id="GO:0015628">
    <property type="term" value="P:protein secretion by the type II secretion system"/>
    <property type="evidence" value="ECO:0007669"/>
    <property type="project" value="InterPro"/>
</dbReference>
<sequence>MRAKAGLGRTPSRGFTLIELMLVLLLLGLLAGLTPPLFERAFPSLKLKAAVRDLAQEIRYVQQTAILTGLPSKVEFDLANNAYKSDHVNSGEVRHLPQGLQFTRDESSTSINDNPILVFKFFPDGSSSGGLLILDNGGRRFAITVDWLTSRVQVVEPDELNASDPFQV</sequence>
<proteinExistence type="inferred from homology"/>
<dbReference type="EMBL" id="JAHHGM010000018">
    <property type="protein sequence ID" value="MBT2990562.1"/>
    <property type="molecule type" value="Genomic_DNA"/>
</dbReference>
<dbReference type="InterPro" id="IPR045584">
    <property type="entry name" value="Pilin-like"/>
</dbReference>
<keyword evidence="5" id="KW-0997">Cell inner membrane</keyword>
<comment type="similarity">
    <text evidence="9">Belongs to the GSP H family.</text>
</comment>
<keyword evidence="4" id="KW-0488">Methylation</keyword>
<evidence type="ECO:0000256" key="5">
    <source>
        <dbReference type="ARBA" id="ARBA00022519"/>
    </source>
</evidence>
<dbReference type="Pfam" id="PF07963">
    <property type="entry name" value="N_methyl"/>
    <property type="match status" value="1"/>
</dbReference>
<keyword evidence="3" id="KW-1003">Cell membrane</keyword>
<evidence type="ECO:0000256" key="1">
    <source>
        <dbReference type="ARBA" id="ARBA00004377"/>
    </source>
</evidence>
<name>A0A944MBX0_9GAMM</name>
<keyword evidence="7 11" id="KW-1133">Transmembrane helix</keyword>
<protein>
    <recommendedName>
        <fullName evidence="2">Type II secretion system protein H</fullName>
    </recommendedName>
    <alternativeName>
        <fullName evidence="10">General secretion pathway protein H</fullName>
    </alternativeName>
</protein>
<evidence type="ECO:0000256" key="3">
    <source>
        <dbReference type="ARBA" id="ARBA00022475"/>
    </source>
</evidence>
<dbReference type="GO" id="GO:0005886">
    <property type="term" value="C:plasma membrane"/>
    <property type="evidence" value="ECO:0007669"/>
    <property type="project" value="UniProtKB-SubCell"/>
</dbReference>
<feature type="domain" description="General secretion pathway GspH" evidence="12">
    <location>
        <begin position="50"/>
        <end position="148"/>
    </location>
</feature>
<evidence type="ECO:0000256" key="9">
    <source>
        <dbReference type="ARBA" id="ARBA00025772"/>
    </source>
</evidence>
<accession>A0A944MBX0</accession>
<evidence type="ECO:0000259" key="12">
    <source>
        <dbReference type="Pfam" id="PF12019"/>
    </source>
</evidence>
<dbReference type="InterPro" id="IPR012902">
    <property type="entry name" value="N_methyl_site"/>
</dbReference>
<dbReference type="InterPro" id="IPR022346">
    <property type="entry name" value="T2SS_GspH"/>
</dbReference>
<dbReference type="Proteomes" id="UP000770889">
    <property type="component" value="Unassembled WGS sequence"/>
</dbReference>
<evidence type="ECO:0000256" key="8">
    <source>
        <dbReference type="ARBA" id="ARBA00023136"/>
    </source>
</evidence>
<dbReference type="NCBIfam" id="TIGR02532">
    <property type="entry name" value="IV_pilin_GFxxxE"/>
    <property type="match status" value="1"/>
</dbReference>
<feature type="transmembrane region" description="Helical" evidence="11">
    <location>
        <begin position="20"/>
        <end position="38"/>
    </location>
</feature>
<evidence type="ECO:0000313" key="14">
    <source>
        <dbReference type="Proteomes" id="UP000770889"/>
    </source>
</evidence>
<gene>
    <name evidence="13" type="ORF">KME65_16520</name>
</gene>
<dbReference type="GO" id="GO:0015627">
    <property type="term" value="C:type II protein secretion system complex"/>
    <property type="evidence" value="ECO:0007669"/>
    <property type="project" value="InterPro"/>
</dbReference>
<comment type="subcellular location">
    <subcellularLocation>
        <location evidence="1">Cell inner membrane</location>
        <topology evidence="1">Single-pass membrane protein</topology>
    </subcellularLocation>
</comment>
<reference evidence="13 14" key="1">
    <citation type="submission" date="2021-05" db="EMBL/GenBank/DDBJ databases">
        <title>Genetic and Functional Diversity in Clade A Lucinid endosymbionts from the Bahamas.</title>
        <authorList>
            <person name="Giani N.M."/>
            <person name="Engel A.S."/>
            <person name="Campbell B.J."/>
        </authorList>
    </citation>
    <scope>NUCLEOTIDE SEQUENCE [LARGE SCALE GENOMIC DNA]</scope>
    <source>
        <strain evidence="13">LUC16012Gg_MoonRockCtena</strain>
    </source>
</reference>
<keyword evidence="8 11" id="KW-0472">Membrane</keyword>
<evidence type="ECO:0000256" key="7">
    <source>
        <dbReference type="ARBA" id="ARBA00022989"/>
    </source>
</evidence>
<dbReference type="Pfam" id="PF12019">
    <property type="entry name" value="GspH"/>
    <property type="match status" value="1"/>
</dbReference>
<dbReference type="Gene3D" id="3.30.700.10">
    <property type="entry name" value="Glycoprotein, Type 4 Pilin"/>
    <property type="match status" value="1"/>
</dbReference>
<dbReference type="SUPFAM" id="SSF54523">
    <property type="entry name" value="Pili subunits"/>
    <property type="match status" value="1"/>
</dbReference>
<evidence type="ECO:0000256" key="2">
    <source>
        <dbReference type="ARBA" id="ARBA00021549"/>
    </source>
</evidence>
<evidence type="ECO:0000256" key="6">
    <source>
        <dbReference type="ARBA" id="ARBA00022692"/>
    </source>
</evidence>
<dbReference type="AlphaFoldDB" id="A0A944MBX0"/>
<keyword evidence="6 11" id="KW-0812">Transmembrane</keyword>
<evidence type="ECO:0000256" key="11">
    <source>
        <dbReference type="SAM" id="Phobius"/>
    </source>
</evidence>
<evidence type="ECO:0000313" key="13">
    <source>
        <dbReference type="EMBL" id="MBT2990562.1"/>
    </source>
</evidence>
<comment type="caution">
    <text evidence="13">The sequence shown here is derived from an EMBL/GenBank/DDBJ whole genome shotgun (WGS) entry which is preliminary data.</text>
</comment>